<dbReference type="OrthoDB" id="272303at2759"/>
<feature type="domain" description="DUS-like FMN-binding" evidence="8">
    <location>
        <begin position="75"/>
        <end position="140"/>
    </location>
</feature>
<evidence type="ECO:0000256" key="7">
    <source>
        <dbReference type="SAM" id="MobiDB-lite"/>
    </source>
</evidence>
<evidence type="ECO:0000313" key="10">
    <source>
        <dbReference type="Proteomes" id="UP000075714"/>
    </source>
</evidence>
<dbReference type="GO" id="GO:0102265">
    <property type="term" value="F:tRNA-dihydrouridine47 synthase activity"/>
    <property type="evidence" value="ECO:0007669"/>
    <property type="project" value="UniProtKB-EC"/>
</dbReference>
<comment type="caution">
    <text evidence="9">The sequence shown here is derived from an EMBL/GenBank/DDBJ whole genome shotgun (WGS) entry which is preliminary data.</text>
</comment>
<evidence type="ECO:0000256" key="2">
    <source>
        <dbReference type="ARBA" id="ARBA00012376"/>
    </source>
</evidence>
<organism evidence="9 10">
    <name type="scientific">Gonium pectorale</name>
    <name type="common">Green alga</name>
    <dbReference type="NCBI Taxonomy" id="33097"/>
    <lineage>
        <taxon>Eukaryota</taxon>
        <taxon>Viridiplantae</taxon>
        <taxon>Chlorophyta</taxon>
        <taxon>core chlorophytes</taxon>
        <taxon>Chlorophyceae</taxon>
        <taxon>CS clade</taxon>
        <taxon>Chlamydomonadales</taxon>
        <taxon>Volvocaceae</taxon>
        <taxon>Gonium</taxon>
    </lineage>
</organism>
<comment type="catalytic activity">
    <reaction evidence="6">
        <text>5,6-dihydrouridine(47) in tRNA + NADP(+) = uridine(47) in tRNA + NADPH + H(+)</text>
        <dbReference type="Rhea" id="RHEA:53360"/>
        <dbReference type="Rhea" id="RHEA-COMP:13539"/>
        <dbReference type="Rhea" id="RHEA-COMP:13540"/>
        <dbReference type="ChEBI" id="CHEBI:15378"/>
        <dbReference type="ChEBI" id="CHEBI:57783"/>
        <dbReference type="ChEBI" id="CHEBI:58349"/>
        <dbReference type="ChEBI" id="CHEBI:65315"/>
        <dbReference type="ChEBI" id="CHEBI:74443"/>
        <dbReference type="EC" id="1.3.1.89"/>
    </reaction>
    <physiologicalReaction direction="right-to-left" evidence="6">
        <dbReference type="Rhea" id="RHEA:53362"/>
    </physiologicalReaction>
</comment>
<dbReference type="Pfam" id="PF01207">
    <property type="entry name" value="Dus"/>
    <property type="match status" value="1"/>
</dbReference>
<evidence type="ECO:0000259" key="8">
    <source>
        <dbReference type="Pfam" id="PF01207"/>
    </source>
</evidence>
<keyword evidence="10" id="KW-1185">Reference proteome</keyword>
<dbReference type="GO" id="GO:0003723">
    <property type="term" value="F:RNA binding"/>
    <property type="evidence" value="ECO:0007669"/>
    <property type="project" value="TreeGrafter"/>
</dbReference>
<evidence type="ECO:0000313" key="9">
    <source>
        <dbReference type="EMBL" id="KXZ41348.1"/>
    </source>
</evidence>
<name>A0A150FUU2_GONPE</name>
<evidence type="ECO:0000256" key="6">
    <source>
        <dbReference type="ARBA" id="ARBA00049513"/>
    </source>
</evidence>
<dbReference type="Proteomes" id="UP000075714">
    <property type="component" value="Unassembled WGS sequence"/>
</dbReference>
<dbReference type="STRING" id="33097.A0A150FUU2"/>
<dbReference type="PANTHER" id="PTHR45846:SF1">
    <property type="entry name" value="TRNA-DIHYDROURIDINE(47) SYNTHASE [NAD(P)(+)]-LIKE"/>
    <property type="match status" value="1"/>
</dbReference>
<dbReference type="EC" id="1.3.1.89" evidence="2"/>
<proteinExistence type="inferred from homology"/>
<sequence length="311" mass="32533">MKRRVRWASQPTTDDAGSSPPPPAFDYVARLRQRQSRPDLCPPLFLAPMENLADRPFRRAFVDTVGGFDEACTGIGNGDVVSVERAHALLRETGCVGLMVGRGAVQDPLLFHRIRHSFSSAAGGAAAWHWDEPEVVQSFLRAYAATFIPELQQAPAAAGHGVAAAAAPPPPPPSTPAEYRAGKLGRLKKVMKYLFAASPQLAAAAERLLRVGPAEATPVELLEALCGQLAEHWPAGGAVRLVLLDHMTKQTREVGGEQAAGPQPTTVEQATAAAAEQGSAAWSAAGVEQAPPPPREMVACVGAGVGVGVGA</sequence>
<comment type="catalytic activity">
    <reaction evidence="5">
        <text>a 5,6-dihydrouridine in mRNA + NADP(+) = a uridine in mRNA + NADPH + H(+)</text>
        <dbReference type="Rhea" id="RHEA:69855"/>
        <dbReference type="Rhea" id="RHEA-COMP:14658"/>
        <dbReference type="Rhea" id="RHEA-COMP:17789"/>
        <dbReference type="ChEBI" id="CHEBI:15378"/>
        <dbReference type="ChEBI" id="CHEBI:57783"/>
        <dbReference type="ChEBI" id="CHEBI:58349"/>
        <dbReference type="ChEBI" id="CHEBI:65315"/>
        <dbReference type="ChEBI" id="CHEBI:74443"/>
    </reaction>
    <physiologicalReaction direction="right-to-left" evidence="5">
        <dbReference type="Rhea" id="RHEA:69857"/>
    </physiologicalReaction>
</comment>
<dbReference type="Gene3D" id="3.20.20.70">
    <property type="entry name" value="Aldolase class I"/>
    <property type="match status" value="1"/>
</dbReference>
<accession>A0A150FUU2</accession>
<evidence type="ECO:0000256" key="4">
    <source>
        <dbReference type="ARBA" id="ARBA00048342"/>
    </source>
</evidence>
<dbReference type="EMBL" id="LSYV01000526">
    <property type="protein sequence ID" value="KXZ41348.1"/>
    <property type="molecule type" value="Genomic_DNA"/>
</dbReference>
<feature type="region of interest" description="Disordered" evidence="7">
    <location>
        <begin position="1"/>
        <end position="24"/>
    </location>
</feature>
<evidence type="ECO:0000256" key="5">
    <source>
        <dbReference type="ARBA" id="ARBA00049447"/>
    </source>
</evidence>
<comment type="similarity">
    <text evidence="1">Belongs to the Dus family. Dus3 subfamily.</text>
</comment>
<protein>
    <recommendedName>
        <fullName evidence="2">tRNA-dihydrouridine(47) synthase [NAD(P)(+)]</fullName>
        <ecNumber evidence="2">1.3.1.89</ecNumber>
    </recommendedName>
</protein>
<reference evidence="10" key="1">
    <citation type="journal article" date="2016" name="Nat. Commun.">
        <title>The Gonium pectorale genome demonstrates co-option of cell cycle regulation during the evolution of multicellularity.</title>
        <authorList>
            <person name="Hanschen E.R."/>
            <person name="Marriage T.N."/>
            <person name="Ferris P.J."/>
            <person name="Hamaji T."/>
            <person name="Toyoda A."/>
            <person name="Fujiyama A."/>
            <person name="Neme R."/>
            <person name="Noguchi H."/>
            <person name="Minakuchi Y."/>
            <person name="Suzuki M."/>
            <person name="Kawai-Toyooka H."/>
            <person name="Smith D.R."/>
            <person name="Sparks H."/>
            <person name="Anderson J."/>
            <person name="Bakaric R."/>
            <person name="Luria V."/>
            <person name="Karger A."/>
            <person name="Kirschner M.W."/>
            <person name="Durand P.M."/>
            <person name="Michod R.E."/>
            <person name="Nozaki H."/>
            <person name="Olson B.J."/>
        </authorList>
    </citation>
    <scope>NUCLEOTIDE SEQUENCE [LARGE SCALE GENOMIC DNA]</scope>
    <source>
        <strain evidence="10">NIES-2863</strain>
    </source>
</reference>
<dbReference type="SUPFAM" id="SSF51395">
    <property type="entry name" value="FMN-linked oxidoreductases"/>
    <property type="match status" value="1"/>
</dbReference>
<comment type="catalytic activity">
    <reaction evidence="4">
        <text>a 5,6-dihydrouridine in mRNA + NAD(+) = a uridine in mRNA + NADH + H(+)</text>
        <dbReference type="Rhea" id="RHEA:69851"/>
        <dbReference type="Rhea" id="RHEA-COMP:14658"/>
        <dbReference type="Rhea" id="RHEA-COMP:17789"/>
        <dbReference type="ChEBI" id="CHEBI:15378"/>
        <dbReference type="ChEBI" id="CHEBI:57540"/>
        <dbReference type="ChEBI" id="CHEBI:57945"/>
        <dbReference type="ChEBI" id="CHEBI:65315"/>
        <dbReference type="ChEBI" id="CHEBI:74443"/>
    </reaction>
    <physiologicalReaction direction="right-to-left" evidence="4">
        <dbReference type="Rhea" id="RHEA:69853"/>
    </physiologicalReaction>
</comment>
<evidence type="ECO:0000256" key="3">
    <source>
        <dbReference type="ARBA" id="ARBA00048266"/>
    </source>
</evidence>
<dbReference type="AlphaFoldDB" id="A0A150FUU2"/>
<evidence type="ECO:0000256" key="1">
    <source>
        <dbReference type="ARBA" id="ARBA00005451"/>
    </source>
</evidence>
<dbReference type="InterPro" id="IPR035587">
    <property type="entry name" value="DUS-like_FMN-bd"/>
</dbReference>
<dbReference type="PANTHER" id="PTHR45846">
    <property type="entry name" value="TRNA-DIHYDROURIDINE(47) SYNTHASE [NAD(P)(+)]-LIKE"/>
    <property type="match status" value="1"/>
</dbReference>
<gene>
    <name evidence="9" type="ORF">GPECTOR_529g526</name>
</gene>
<comment type="catalytic activity">
    <reaction evidence="3">
        <text>5,6-dihydrouridine(47) in tRNA + NAD(+) = uridine(47) in tRNA + NADH + H(+)</text>
        <dbReference type="Rhea" id="RHEA:53364"/>
        <dbReference type="Rhea" id="RHEA-COMP:13539"/>
        <dbReference type="Rhea" id="RHEA-COMP:13540"/>
        <dbReference type="ChEBI" id="CHEBI:15378"/>
        <dbReference type="ChEBI" id="CHEBI:57540"/>
        <dbReference type="ChEBI" id="CHEBI:57945"/>
        <dbReference type="ChEBI" id="CHEBI:65315"/>
        <dbReference type="ChEBI" id="CHEBI:74443"/>
        <dbReference type="EC" id="1.3.1.89"/>
    </reaction>
    <physiologicalReaction direction="right-to-left" evidence="3">
        <dbReference type="Rhea" id="RHEA:53366"/>
    </physiologicalReaction>
</comment>
<dbReference type="InterPro" id="IPR013785">
    <property type="entry name" value="Aldolase_TIM"/>
</dbReference>